<feature type="domain" description="Carbohydrate kinase PfkB" evidence="4">
    <location>
        <begin position="4"/>
        <end position="293"/>
    </location>
</feature>
<dbReference type="OrthoDB" id="9808601at2"/>
<dbReference type="SUPFAM" id="SSF53613">
    <property type="entry name" value="Ribokinase-like"/>
    <property type="match status" value="1"/>
</dbReference>
<evidence type="ECO:0000313" key="5">
    <source>
        <dbReference type="EMBL" id="TWJ12963.1"/>
    </source>
</evidence>
<dbReference type="AlphaFoldDB" id="A0A562V515"/>
<dbReference type="Gene3D" id="3.40.1190.20">
    <property type="match status" value="1"/>
</dbReference>
<dbReference type="InterPro" id="IPR002173">
    <property type="entry name" value="Carboh/pur_kinase_PfkB_CS"/>
</dbReference>
<comment type="similarity">
    <text evidence="1">Belongs to the carbohydrate kinase PfkB family.</text>
</comment>
<dbReference type="InterPro" id="IPR011611">
    <property type="entry name" value="PfkB_dom"/>
</dbReference>
<proteinExistence type="inferred from homology"/>
<dbReference type="PROSITE" id="PS00584">
    <property type="entry name" value="PFKB_KINASES_2"/>
    <property type="match status" value="1"/>
</dbReference>
<dbReference type="Proteomes" id="UP000321617">
    <property type="component" value="Unassembled WGS sequence"/>
</dbReference>
<dbReference type="InterPro" id="IPR029056">
    <property type="entry name" value="Ribokinase-like"/>
</dbReference>
<name>A0A562V515_9ACTN</name>
<sequence>MYDVLVIGGSGVDTTVRVPELPFETRDSLHVPPVRDHVGNTGSGYARACHRLGLRTGLVDLIGDDPQGEMIRETFAREGLDFHHLISPAGTPRSVNLVDGTGRRMSLHDGRHPVDLRIPVEFARPLIAEARHVHQSITGVNRDLFGEIRAAGATVSTDLHDWDGEQAHHLDYALGSDLVFLSAVALRDRRDEVMERIRADGRARVVVATDGDRGCHVLTGDGLLRVPAIRPDEVFASLPEWRGWSCVDSNGAGDAFASGFLWAWTRGESIAECATAGSIAGAYTCRSAGTHTDLIDAAGLAAARQAVPGAVTKSINSSTRPSSAGSRSV</sequence>
<dbReference type="EMBL" id="VLLL01000006">
    <property type="protein sequence ID" value="TWJ12963.1"/>
    <property type="molecule type" value="Genomic_DNA"/>
</dbReference>
<comment type="caution">
    <text evidence="5">The sequence shown here is derived from an EMBL/GenBank/DDBJ whole genome shotgun (WGS) entry which is preliminary data.</text>
</comment>
<reference evidence="5 6" key="1">
    <citation type="journal article" date="2013" name="Stand. Genomic Sci.">
        <title>Genomic Encyclopedia of Type Strains, Phase I: The one thousand microbial genomes (KMG-I) project.</title>
        <authorList>
            <person name="Kyrpides N.C."/>
            <person name="Woyke T."/>
            <person name="Eisen J.A."/>
            <person name="Garrity G."/>
            <person name="Lilburn T.G."/>
            <person name="Beck B.J."/>
            <person name="Whitman W.B."/>
            <person name="Hugenholtz P."/>
            <person name="Klenk H.P."/>
        </authorList>
    </citation>
    <scope>NUCLEOTIDE SEQUENCE [LARGE SCALE GENOMIC DNA]</scope>
    <source>
        <strain evidence="5 6">DSM 45044</strain>
    </source>
</reference>
<dbReference type="PANTHER" id="PTHR43320:SF3">
    <property type="entry name" value="CARBOHYDRATE KINASE PFKB DOMAIN-CONTAINING PROTEIN"/>
    <property type="match status" value="1"/>
</dbReference>
<dbReference type="PANTHER" id="PTHR43320">
    <property type="entry name" value="SUGAR KINASE"/>
    <property type="match status" value="1"/>
</dbReference>
<dbReference type="GO" id="GO:0016301">
    <property type="term" value="F:kinase activity"/>
    <property type="evidence" value="ECO:0007669"/>
    <property type="project" value="UniProtKB-KW"/>
</dbReference>
<dbReference type="InterPro" id="IPR052700">
    <property type="entry name" value="Carb_kinase_PfkB-like"/>
</dbReference>
<dbReference type="RefSeq" id="WP_147140485.1">
    <property type="nucleotide sequence ID" value="NZ_BAABIJ010000002.1"/>
</dbReference>
<keyword evidence="3 5" id="KW-0418">Kinase</keyword>
<keyword evidence="2" id="KW-0808">Transferase</keyword>
<evidence type="ECO:0000256" key="3">
    <source>
        <dbReference type="ARBA" id="ARBA00022777"/>
    </source>
</evidence>
<dbReference type="Pfam" id="PF00294">
    <property type="entry name" value="PfkB"/>
    <property type="match status" value="1"/>
</dbReference>
<evidence type="ECO:0000259" key="4">
    <source>
        <dbReference type="Pfam" id="PF00294"/>
    </source>
</evidence>
<gene>
    <name evidence="5" type="ORF">LX16_3730</name>
</gene>
<keyword evidence="6" id="KW-1185">Reference proteome</keyword>
<evidence type="ECO:0000256" key="1">
    <source>
        <dbReference type="ARBA" id="ARBA00010688"/>
    </source>
</evidence>
<accession>A0A562V515</accession>
<evidence type="ECO:0000256" key="2">
    <source>
        <dbReference type="ARBA" id="ARBA00022679"/>
    </source>
</evidence>
<evidence type="ECO:0000313" key="6">
    <source>
        <dbReference type="Proteomes" id="UP000321617"/>
    </source>
</evidence>
<protein>
    <submittedName>
        <fullName evidence="5">Sugar/nucleoside kinase (Ribokinase family)</fullName>
    </submittedName>
</protein>
<organism evidence="5 6">
    <name type="scientific">Stackebrandtia albiflava</name>
    <dbReference type="NCBI Taxonomy" id="406432"/>
    <lineage>
        <taxon>Bacteria</taxon>
        <taxon>Bacillati</taxon>
        <taxon>Actinomycetota</taxon>
        <taxon>Actinomycetes</taxon>
        <taxon>Glycomycetales</taxon>
        <taxon>Glycomycetaceae</taxon>
        <taxon>Stackebrandtia</taxon>
    </lineage>
</organism>